<proteinExistence type="inferred from homology"/>
<dbReference type="InterPro" id="IPR000385">
    <property type="entry name" value="MoaA_NifB_PqqE_Fe-S-bd_CS"/>
</dbReference>
<dbReference type="CDD" id="cd01420">
    <property type="entry name" value="MoaC_PE"/>
    <property type="match status" value="1"/>
</dbReference>
<dbReference type="CDD" id="cd01335">
    <property type="entry name" value="Radical_SAM"/>
    <property type="match status" value="1"/>
</dbReference>
<keyword evidence="14" id="KW-0411">Iron-sulfur</keyword>
<dbReference type="GO" id="GO:0005525">
    <property type="term" value="F:GTP binding"/>
    <property type="evidence" value="ECO:0007669"/>
    <property type="project" value="UniProtKB-KW"/>
</dbReference>
<evidence type="ECO:0000256" key="1">
    <source>
        <dbReference type="ARBA" id="ARBA00001637"/>
    </source>
</evidence>
<dbReference type="Pfam" id="PF06463">
    <property type="entry name" value="Mob_synth_C"/>
    <property type="match status" value="1"/>
</dbReference>
<comment type="cofactor">
    <cofactor evidence="2">
        <name>[4Fe-4S] cluster</name>
        <dbReference type="ChEBI" id="CHEBI:49883"/>
    </cofactor>
</comment>
<sequence>ASGHVRPCQMLTSRILRPGEHGILPFSAFLTDKFGRRHNYLRISLTEKCNLRCQYCMPEDGVKLTPRGQLLSTSEVLKLARLFVHEGVEKIRLTGGEPLIRPDVLDIISKLRTVEGLKTIAVTTNGINLARLLPKLKEAGVDLINISLDSLVPAKFEFIVRRKGFHKVMEGIDKAIEMGYNPVKVNCVIMRGLNEDELLDFVSLTETKPLEVRFIEYMPFDGNKWNFKKMVSYQEMLDCIRQQWPNLEKLQCGHTETAKTFKVPGFKGRVGFITSMSDHFCGSCNRLRITADGNLKVCLFGNSEVSLRDLLRSGASDEELLQIIGAAVGRKKKQHAGMVNISQMKNRPMILIGGHVCYPLPMNTITRYHNLRFNHSQNPRTELVSSQTTDINVHQYNTTDDKLTHTDDQGRAKMVNVGGKNPTQRKATASATVILGPVAFKLLRDNQLAKGDALAVAQLAGIMASKQTSALIPLCHTLPLDGTTVTFDLDDVPNAAVITAMCHTTAKTGVEMEALTAASVAALTVYDMCKAVSHDIIITDVKLLSKTGGKRDFHRYPRPSTSGQDG</sequence>
<gene>
    <name evidence="22" type="primary">mocs1</name>
</gene>
<comment type="function">
    <text evidence="19">Isoform MOCS1A and isoform MOCS1B probably form a complex that catalyzes the conversion of 5'-GTP to cyclic pyranopterin monophosphate (cPMP). MOCS1A catalyzes the cyclization of GTP to (8S)-3',8-cyclo-7,8-dihydroguanosine 5'-triphosphate and MOCS1B catalyzes the subsequent conversion of (8S)-3',8-cyclo-7,8-dihydroguanosine 5'-triphosphate to cPMP.</text>
</comment>
<dbReference type="Ensembl" id="ENSTRUT00000050347.2">
    <property type="protein sequence ID" value="ENSTRUP00000051288.2"/>
    <property type="gene ID" value="ENSTRUG00000008003.3"/>
</dbReference>
<evidence type="ECO:0000256" key="16">
    <source>
        <dbReference type="ARBA" id="ARBA00023150"/>
    </source>
</evidence>
<evidence type="ECO:0000256" key="19">
    <source>
        <dbReference type="ARBA" id="ARBA00054222"/>
    </source>
</evidence>
<comment type="similarity">
    <text evidence="5">In the N-terminal section; belongs to the radical SAM superfamily. MoaA family.</text>
</comment>
<dbReference type="PROSITE" id="PS01305">
    <property type="entry name" value="MOAA_NIFB_PQQE"/>
    <property type="match status" value="1"/>
</dbReference>
<dbReference type="GO" id="GO:0061799">
    <property type="term" value="F:cyclic pyranopterin monophosphate synthase activity"/>
    <property type="evidence" value="ECO:0007669"/>
    <property type="project" value="UniProtKB-EC"/>
</dbReference>
<comment type="pathway">
    <text evidence="3">Cofactor biosynthesis; molybdopterin biosynthesis.</text>
</comment>
<dbReference type="HAMAP" id="MF_01224_B">
    <property type="entry name" value="MoaC_B"/>
    <property type="match status" value="1"/>
</dbReference>
<evidence type="ECO:0000256" key="5">
    <source>
        <dbReference type="ARBA" id="ARBA00009862"/>
    </source>
</evidence>
<dbReference type="SFLD" id="SFLDS00029">
    <property type="entry name" value="Radical_SAM"/>
    <property type="match status" value="1"/>
</dbReference>
<evidence type="ECO:0000256" key="18">
    <source>
        <dbReference type="ARBA" id="ARBA00048697"/>
    </source>
</evidence>
<protein>
    <recommendedName>
        <fullName evidence="8">Molybdenum cofactor biosynthesis protein 1</fullName>
        <ecNumber evidence="6">4.1.99.22</ecNumber>
        <ecNumber evidence="7">4.6.1.17</ecNumber>
    </recommendedName>
</protein>
<dbReference type="InterPro" id="IPR050105">
    <property type="entry name" value="MoCo_biosynth_MoaA/MoaC"/>
</dbReference>
<dbReference type="GeneTree" id="ENSGT00390000016567"/>
<dbReference type="NCBIfam" id="NF001199">
    <property type="entry name" value="PRK00164.2-1"/>
    <property type="match status" value="1"/>
</dbReference>
<dbReference type="InterPro" id="IPR007197">
    <property type="entry name" value="rSAM"/>
</dbReference>
<dbReference type="FunFam" id="3.20.20.70:FF:000117">
    <property type="entry name" value="molybdenum cofactor biosynthesis protein 1"/>
    <property type="match status" value="1"/>
</dbReference>
<keyword evidence="9" id="KW-0004">4Fe-4S</keyword>
<dbReference type="InterPro" id="IPR013483">
    <property type="entry name" value="MoaA"/>
</dbReference>
<reference evidence="22 23" key="1">
    <citation type="journal article" date="2011" name="Genome Biol. Evol.">
        <title>Integration of the genetic map and genome assembly of fugu facilitates insights into distinct features of genome evolution in teleosts and mammals.</title>
        <authorList>
            <person name="Kai W."/>
            <person name="Kikuchi K."/>
            <person name="Tohari S."/>
            <person name="Chew A.K."/>
            <person name="Tay A."/>
            <person name="Fujiwara A."/>
            <person name="Hosoya S."/>
            <person name="Suetake H."/>
            <person name="Naruse K."/>
            <person name="Brenner S."/>
            <person name="Suzuki Y."/>
            <person name="Venkatesh B."/>
        </authorList>
    </citation>
    <scope>NUCLEOTIDE SEQUENCE [LARGE SCALE GENOMIC DNA]</scope>
</reference>
<dbReference type="GO" id="GO:0046872">
    <property type="term" value="F:metal ion binding"/>
    <property type="evidence" value="ECO:0007669"/>
    <property type="project" value="UniProtKB-KW"/>
</dbReference>
<evidence type="ECO:0000256" key="2">
    <source>
        <dbReference type="ARBA" id="ARBA00001966"/>
    </source>
</evidence>
<dbReference type="SFLD" id="SFLDG01383">
    <property type="entry name" value="cyclic_pyranopterin_phosphate"/>
    <property type="match status" value="1"/>
</dbReference>
<dbReference type="NCBIfam" id="TIGR00581">
    <property type="entry name" value="moaC"/>
    <property type="match status" value="1"/>
</dbReference>
<dbReference type="HAMAP" id="MF_01225_B">
    <property type="entry name" value="MoaA_B"/>
    <property type="match status" value="1"/>
</dbReference>
<dbReference type="InterPro" id="IPR023045">
    <property type="entry name" value="MoaC"/>
</dbReference>
<evidence type="ECO:0000256" key="9">
    <source>
        <dbReference type="ARBA" id="ARBA00022485"/>
    </source>
</evidence>
<dbReference type="Gene3D" id="3.30.70.640">
    <property type="entry name" value="Molybdopterin cofactor biosynthesis C (MoaC) domain"/>
    <property type="match status" value="1"/>
</dbReference>
<dbReference type="PANTHER" id="PTHR22960">
    <property type="entry name" value="MOLYBDOPTERIN COFACTOR SYNTHESIS PROTEIN A"/>
    <property type="match status" value="1"/>
</dbReference>
<evidence type="ECO:0000256" key="7">
    <source>
        <dbReference type="ARBA" id="ARBA00012575"/>
    </source>
</evidence>
<evidence type="ECO:0000256" key="11">
    <source>
        <dbReference type="ARBA" id="ARBA00022723"/>
    </source>
</evidence>
<dbReference type="EC" id="4.1.99.22" evidence="6"/>
<dbReference type="InterPro" id="IPR047594">
    <property type="entry name" value="MoaC_bact/euk"/>
</dbReference>
<evidence type="ECO:0000256" key="6">
    <source>
        <dbReference type="ARBA" id="ARBA00012167"/>
    </source>
</evidence>
<dbReference type="PANTHER" id="PTHR22960:SF0">
    <property type="entry name" value="MOLYBDENUM COFACTOR BIOSYNTHESIS PROTEIN 1"/>
    <property type="match status" value="1"/>
</dbReference>
<evidence type="ECO:0000256" key="13">
    <source>
        <dbReference type="ARBA" id="ARBA00023004"/>
    </source>
</evidence>
<dbReference type="Pfam" id="PF01967">
    <property type="entry name" value="MoaC"/>
    <property type="match status" value="1"/>
</dbReference>
<dbReference type="InParanoid" id="A0A3B5K7A4"/>
<dbReference type="AlphaFoldDB" id="A0A3B5K7A4"/>
<dbReference type="SUPFAM" id="SSF55040">
    <property type="entry name" value="Molybdenum cofactor biosynthesis protein C, MoaC"/>
    <property type="match status" value="1"/>
</dbReference>
<dbReference type="InterPro" id="IPR006638">
    <property type="entry name" value="Elp3/MiaA/NifB-like_rSAM"/>
</dbReference>
<dbReference type="InterPro" id="IPR002820">
    <property type="entry name" value="Mopterin_CF_biosynth-C_dom"/>
</dbReference>
<evidence type="ECO:0000256" key="12">
    <source>
        <dbReference type="ARBA" id="ARBA00022741"/>
    </source>
</evidence>
<dbReference type="SFLD" id="SFLDG01386">
    <property type="entry name" value="main_SPASM_domain-containing"/>
    <property type="match status" value="1"/>
</dbReference>
<comment type="similarity">
    <text evidence="4">In the C-terminal section; belongs to the MoaC family.</text>
</comment>
<keyword evidence="17" id="KW-0456">Lyase</keyword>
<evidence type="ECO:0000256" key="15">
    <source>
        <dbReference type="ARBA" id="ARBA00023134"/>
    </source>
</evidence>
<dbReference type="NCBIfam" id="NF006870">
    <property type="entry name" value="PRK09364.1"/>
    <property type="match status" value="1"/>
</dbReference>
<dbReference type="UniPathway" id="UPA00344"/>
<organism evidence="22 23">
    <name type="scientific">Takifugu rubripes</name>
    <name type="common">Japanese pufferfish</name>
    <name type="synonym">Fugu rubripes</name>
    <dbReference type="NCBI Taxonomy" id="31033"/>
    <lineage>
        <taxon>Eukaryota</taxon>
        <taxon>Metazoa</taxon>
        <taxon>Chordata</taxon>
        <taxon>Craniata</taxon>
        <taxon>Vertebrata</taxon>
        <taxon>Euteleostomi</taxon>
        <taxon>Actinopterygii</taxon>
        <taxon>Neopterygii</taxon>
        <taxon>Teleostei</taxon>
        <taxon>Neoteleostei</taxon>
        <taxon>Acanthomorphata</taxon>
        <taxon>Eupercaria</taxon>
        <taxon>Tetraodontiformes</taxon>
        <taxon>Tetradontoidea</taxon>
        <taxon>Tetraodontidae</taxon>
        <taxon>Takifugu</taxon>
    </lineage>
</organism>
<evidence type="ECO:0000259" key="21">
    <source>
        <dbReference type="PROSITE" id="PS51918"/>
    </source>
</evidence>
<keyword evidence="23" id="KW-1185">Reference proteome</keyword>
<name>A0A3B5K7A4_TAKRU</name>
<evidence type="ECO:0000256" key="3">
    <source>
        <dbReference type="ARBA" id="ARBA00005046"/>
    </source>
</evidence>
<reference evidence="22" key="3">
    <citation type="submission" date="2025-09" db="UniProtKB">
        <authorList>
            <consortium name="Ensembl"/>
        </authorList>
    </citation>
    <scope>IDENTIFICATION</scope>
</reference>
<evidence type="ECO:0000256" key="20">
    <source>
        <dbReference type="ARBA" id="ARBA00063038"/>
    </source>
</evidence>
<dbReference type="GO" id="GO:0006777">
    <property type="term" value="P:Mo-molybdopterin cofactor biosynthetic process"/>
    <property type="evidence" value="ECO:0007669"/>
    <property type="project" value="UniProtKB-KW"/>
</dbReference>
<evidence type="ECO:0000313" key="23">
    <source>
        <dbReference type="Proteomes" id="UP000005226"/>
    </source>
</evidence>
<dbReference type="Pfam" id="PF04055">
    <property type="entry name" value="Radical_SAM"/>
    <property type="match status" value="1"/>
</dbReference>
<keyword evidence="11" id="KW-0479">Metal-binding</keyword>
<reference evidence="22" key="2">
    <citation type="submission" date="2025-08" db="UniProtKB">
        <authorList>
            <consortium name="Ensembl"/>
        </authorList>
    </citation>
    <scope>IDENTIFICATION</scope>
</reference>
<dbReference type="InterPro" id="IPR036522">
    <property type="entry name" value="MoaC_sf"/>
</dbReference>
<dbReference type="PROSITE" id="PS51918">
    <property type="entry name" value="RADICAL_SAM"/>
    <property type="match status" value="1"/>
</dbReference>
<keyword evidence="16" id="KW-0501">Molybdenum cofactor biosynthesis</keyword>
<accession>A0A3B5K7A4</accession>
<dbReference type="Proteomes" id="UP000005226">
    <property type="component" value="Chromosome 2"/>
</dbReference>
<dbReference type="InterPro" id="IPR013785">
    <property type="entry name" value="Aldolase_TIM"/>
</dbReference>
<dbReference type="GO" id="GO:0051539">
    <property type="term" value="F:4 iron, 4 sulfur cluster binding"/>
    <property type="evidence" value="ECO:0007669"/>
    <property type="project" value="UniProtKB-KW"/>
</dbReference>
<dbReference type="Gene3D" id="3.20.20.70">
    <property type="entry name" value="Aldolase class I"/>
    <property type="match status" value="1"/>
</dbReference>
<dbReference type="SFLD" id="SFLDG01067">
    <property type="entry name" value="SPASM/twitch_domain_containing"/>
    <property type="match status" value="1"/>
</dbReference>
<dbReference type="InterPro" id="IPR040064">
    <property type="entry name" value="MoaA-like"/>
</dbReference>
<comment type="catalytic activity">
    <reaction evidence="1">
        <text>(8S)-3',8-cyclo-7,8-dihydroguanosine 5'-triphosphate = cyclic pyranopterin phosphate + diphosphate</text>
        <dbReference type="Rhea" id="RHEA:49580"/>
        <dbReference type="ChEBI" id="CHEBI:33019"/>
        <dbReference type="ChEBI" id="CHEBI:59648"/>
        <dbReference type="ChEBI" id="CHEBI:131766"/>
        <dbReference type="EC" id="4.6.1.17"/>
    </reaction>
</comment>
<dbReference type="CDD" id="cd21117">
    <property type="entry name" value="Twitch_MoaA"/>
    <property type="match status" value="1"/>
</dbReference>
<keyword evidence="10" id="KW-0949">S-adenosyl-L-methionine</keyword>
<evidence type="ECO:0000256" key="14">
    <source>
        <dbReference type="ARBA" id="ARBA00023014"/>
    </source>
</evidence>
<evidence type="ECO:0000256" key="4">
    <source>
        <dbReference type="ARBA" id="ARBA00008484"/>
    </source>
</evidence>
<evidence type="ECO:0000313" key="22">
    <source>
        <dbReference type="Ensembl" id="ENSTRUP00000051288.2"/>
    </source>
</evidence>
<dbReference type="InterPro" id="IPR058240">
    <property type="entry name" value="rSAM_sf"/>
</dbReference>
<keyword evidence="15" id="KW-0342">GTP-binding</keyword>
<evidence type="ECO:0000256" key="10">
    <source>
        <dbReference type="ARBA" id="ARBA00022691"/>
    </source>
</evidence>
<evidence type="ECO:0000256" key="8">
    <source>
        <dbReference type="ARBA" id="ARBA00015273"/>
    </source>
</evidence>
<keyword evidence="12" id="KW-0547">Nucleotide-binding</keyword>
<dbReference type="GO" id="GO:0061798">
    <property type="term" value="F:GTP 3',8'-cyclase activity"/>
    <property type="evidence" value="ECO:0007669"/>
    <property type="project" value="UniProtKB-EC"/>
</dbReference>
<dbReference type="EC" id="4.6.1.17" evidence="7"/>
<comment type="subunit">
    <text evidence="20">Isoform MOCS1A and isoform MOCS1B probably form a heterooligomer.</text>
</comment>
<dbReference type="InterPro" id="IPR010505">
    <property type="entry name" value="MoaA_twitch"/>
</dbReference>
<dbReference type="SMART" id="SM00729">
    <property type="entry name" value="Elp3"/>
    <property type="match status" value="1"/>
</dbReference>
<keyword evidence="13" id="KW-0408">Iron</keyword>
<dbReference type="NCBIfam" id="TIGR02666">
    <property type="entry name" value="moaA"/>
    <property type="match status" value="1"/>
</dbReference>
<dbReference type="SUPFAM" id="SSF102114">
    <property type="entry name" value="Radical SAM enzymes"/>
    <property type="match status" value="1"/>
</dbReference>
<feature type="domain" description="Radical SAM core" evidence="21">
    <location>
        <begin position="33"/>
        <end position="246"/>
    </location>
</feature>
<comment type="catalytic activity">
    <reaction evidence="18">
        <text>GTP + AH2 + S-adenosyl-L-methionine = (8S)-3',8-cyclo-7,8-dihydroguanosine 5'-triphosphate + 5'-deoxyadenosine + L-methionine + A + H(+)</text>
        <dbReference type="Rhea" id="RHEA:49576"/>
        <dbReference type="ChEBI" id="CHEBI:13193"/>
        <dbReference type="ChEBI" id="CHEBI:15378"/>
        <dbReference type="ChEBI" id="CHEBI:17319"/>
        <dbReference type="ChEBI" id="CHEBI:17499"/>
        <dbReference type="ChEBI" id="CHEBI:37565"/>
        <dbReference type="ChEBI" id="CHEBI:57844"/>
        <dbReference type="ChEBI" id="CHEBI:59789"/>
        <dbReference type="ChEBI" id="CHEBI:131766"/>
        <dbReference type="EC" id="4.1.99.22"/>
    </reaction>
</comment>
<evidence type="ECO:0000256" key="17">
    <source>
        <dbReference type="ARBA" id="ARBA00023239"/>
    </source>
</evidence>